<proteinExistence type="predicted"/>
<accession>A0A0F4G5Z8</accession>
<dbReference type="AlphaFoldDB" id="A0A0F4G5Z8"/>
<comment type="caution">
    <text evidence="2">The sequence shown here is derived from an EMBL/GenBank/DDBJ whole genome shotgun (WGS) entry which is preliminary data.</text>
</comment>
<evidence type="ECO:0000313" key="3">
    <source>
        <dbReference type="Proteomes" id="UP000033647"/>
    </source>
</evidence>
<dbReference type="Proteomes" id="UP000033647">
    <property type="component" value="Unassembled WGS sequence"/>
</dbReference>
<dbReference type="Gene3D" id="3.60.21.10">
    <property type="match status" value="1"/>
</dbReference>
<feature type="domain" description="Calcineurin-like phosphoesterase" evidence="1">
    <location>
        <begin position="8"/>
        <end position="204"/>
    </location>
</feature>
<evidence type="ECO:0000313" key="2">
    <source>
        <dbReference type="EMBL" id="KJX92447.1"/>
    </source>
</evidence>
<sequence>MSLIQYMSDLHLERIKYNFTVTKAAPVLILAGDIGRFCDYDLYLDFLAKQCEPGRFDIVLLIPGNHEFYGSSRDAGLAAAERLVNEPSMHGKLHLMNRGRFDLPGSDATILGCTLHSHIADGYTKLTNDFARIEKWSVKSHNAEHHTDLAWLRQSLLDLKEHEPKRQVIIVTHYAPTFKRVCHPKNENNASILEETGIPSAVTGDVGLSYHGVDITIYNVELCVPAPLQRHALKALTARSMDYQALPDILQPDYYHPYKKGASRFLMRAITPPLELHIVPDSAIGLDVAAPSNIVTGLSHSNAHHELLDMCENVDSTVLASMKWAALGYFLNGWLTLAASVRGTETEIIYLMEAERLIDANDVDAHWIERHVVEPDSQETAMHLLGGKNHRVNNSTWD</sequence>
<organism evidence="2 3">
    <name type="scientific">Zymoseptoria brevis</name>
    <dbReference type="NCBI Taxonomy" id="1047168"/>
    <lineage>
        <taxon>Eukaryota</taxon>
        <taxon>Fungi</taxon>
        <taxon>Dikarya</taxon>
        <taxon>Ascomycota</taxon>
        <taxon>Pezizomycotina</taxon>
        <taxon>Dothideomycetes</taxon>
        <taxon>Dothideomycetidae</taxon>
        <taxon>Mycosphaerellales</taxon>
        <taxon>Mycosphaerellaceae</taxon>
        <taxon>Zymoseptoria</taxon>
    </lineage>
</organism>
<dbReference type="GO" id="GO:0016787">
    <property type="term" value="F:hydrolase activity"/>
    <property type="evidence" value="ECO:0007669"/>
    <property type="project" value="InterPro"/>
</dbReference>
<dbReference type="SUPFAM" id="SSF56300">
    <property type="entry name" value="Metallo-dependent phosphatases"/>
    <property type="match status" value="1"/>
</dbReference>
<reference evidence="2 3" key="1">
    <citation type="submission" date="2015-03" db="EMBL/GenBank/DDBJ databases">
        <title>RNA-seq based gene annotation and comparative genomics of four Zymoseptoria species reveal species-specific pathogenicity related genes and transposable element activity.</title>
        <authorList>
            <person name="Grandaubert J."/>
            <person name="Bhattacharyya A."/>
            <person name="Stukenbrock E.H."/>
        </authorList>
    </citation>
    <scope>NUCLEOTIDE SEQUENCE [LARGE SCALE GENOMIC DNA]</scope>
    <source>
        <strain evidence="2 3">Zb18110</strain>
    </source>
</reference>
<name>A0A0F4G5Z8_9PEZI</name>
<dbReference type="EMBL" id="LAFY01005807">
    <property type="protein sequence ID" value="KJX92447.1"/>
    <property type="molecule type" value="Genomic_DNA"/>
</dbReference>
<protein>
    <recommendedName>
        <fullName evidence="1">Calcineurin-like phosphoesterase domain-containing protein</fullName>
    </recommendedName>
</protein>
<dbReference type="PANTHER" id="PTHR37844">
    <property type="entry name" value="SER/THR PROTEIN PHOSPHATASE SUPERFAMILY (AFU_ORTHOLOGUE AFUA_1G14840)"/>
    <property type="match status" value="1"/>
</dbReference>
<dbReference type="InterPro" id="IPR004843">
    <property type="entry name" value="Calcineurin-like_PHP"/>
</dbReference>
<dbReference type="Pfam" id="PF00149">
    <property type="entry name" value="Metallophos"/>
    <property type="match status" value="1"/>
</dbReference>
<dbReference type="InterPro" id="IPR029052">
    <property type="entry name" value="Metallo-depent_PP-like"/>
</dbReference>
<keyword evidence="3" id="KW-1185">Reference proteome</keyword>
<dbReference type="OrthoDB" id="550558at2759"/>
<dbReference type="PANTHER" id="PTHR37844:SF2">
    <property type="entry name" value="SER_THR PROTEIN PHOSPHATASE SUPERFAMILY (AFU_ORTHOLOGUE AFUA_1G14840)"/>
    <property type="match status" value="1"/>
</dbReference>
<gene>
    <name evidence="2" type="ORF">TI39_contig5852g00007</name>
</gene>
<evidence type="ECO:0000259" key="1">
    <source>
        <dbReference type="Pfam" id="PF00149"/>
    </source>
</evidence>